<comment type="caution">
    <text evidence="4">The sequence shown here is derived from an EMBL/GenBank/DDBJ whole genome shotgun (WGS) entry which is preliminary data.</text>
</comment>
<accession>A0ABS9UXN1</accession>
<sequence length="323" mass="36451">MNEDILIKYLLRETTPKQNAEIESWIRSNPAHTKQFEDMRKVWEISAKLTTKSTIDVNEAWERFTINRSEAIKPSKGNSRKFIRPYFQIAAAVFVILLVSVFAVSLLPHGGRAGILPVALTADSNTVRETLLDGSIVTLNKNSNMSYKQSFLGKERLVDLKKGEAYFEVKRNAKKPFIIQTEDVEIKVLGTSFNVKKTETLTTISVSEGSVNIASGINEVILLAGEKATVLHTTGEIKKSKQEDQLFQYYVSRIFKADNLPLTRLIEVLNEAYGTNIMIQSEKLQNLTITSVLKYDSLDENLEVISRTLNIKVTRENGKIILH</sequence>
<dbReference type="Gene3D" id="2.60.120.1440">
    <property type="match status" value="1"/>
</dbReference>
<dbReference type="InterPro" id="IPR032508">
    <property type="entry name" value="FecR_C"/>
</dbReference>
<keyword evidence="1" id="KW-0812">Transmembrane</keyword>
<evidence type="ECO:0000313" key="5">
    <source>
        <dbReference type="Proteomes" id="UP001165489"/>
    </source>
</evidence>
<keyword evidence="1" id="KW-0472">Membrane</keyword>
<dbReference type="Gene3D" id="3.55.50.30">
    <property type="match status" value="1"/>
</dbReference>
<dbReference type="PANTHER" id="PTHR30273">
    <property type="entry name" value="PERIPLASMIC SIGNAL SENSOR AND SIGMA FACTOR ACTIVATOR FECR-RELATED"/>
    <property type="match status" value="1"/>
</dbReference>
<protein>
    <submittedName>
        <fullName evidence="4">FecR domain-containing protein</fullName>
    </submittedName>
</protein>
<dbReference type="InterPro" id="IPR012373">
    <property type="entry name" value="Ferrdict_sens_TM"/>
</dbReference>
<dbReference type="Pfam" id="PF16344">
    <property type="entry name" value="FecR_C"/>
    <property type="match status" value="1"/>
</dbReference>
<dbReference type="PANTHER" id="PTHR30273:SF2">
    <property type="entry name" value="PROTEIN FECR"/>
    <property type="match status" value="1"/>
</dbReference>
<gene>
    <name evidence="4" type="ORF">MM239_05985</name>
</gene>
<evidence type="ECO:0000256" key="1">
    <source>
        <dbReference type="SAM" id="Phobius"/>
    </source>
</evidence>
<proteinExistence type="predicted"/>
<organism evidence="4 5">
    <name type="scientific">Belliella filtrata</name>
    <dbReference type="NCBI Taxonomy" id="2923435"/>
    <lineage>
        <taxon>Bacteria</taxon>
        <taxon>Pseudomonadati</taxon>
        <taxon>Bacteroidota</taxon>
        <taxon>Cytophagia</taxon>
        <taxon>Cytophagales</taxon>
        <taxon>Cyclobacteriaceae</taxon>
        <taxon>Belliella</taxon>
    </lineage>
</organism>
<feature type="domain" description="FecR protein" evidence="2">
    <location>
        <begin position="121"/>
        <end position="212"/>
    </location>
</feature>
<feature type="transmembrane region" description="Helical" evidence="1">
    <location>
        <begin position="86"/>
        <end position="107"/>
    </location>
</feature>
<dbReference type="Proteomes" id="UP001165489">
    <property type="component" value="Unassembled WGS sequence"/>
</dbReference>
<keyword evidence="5" id="KW-1185">Reference proteome</keyword>
<name>A0ABS9UXN1_9BACT</name>
<dbReference type="PIRSF" id="PIRSF018266">
    <property type="entry name" value="FecR"/>
    <property type="match status" value="1"/>
</dbReference>
<reference evidence="4" key="1">
    <citation type="submission" date="2022-03" db="EMBL/GenBank/DDBJ databases">
        <title>De novo assembled genomes of Belliella spp. (Cyclobacteriaceae) strains.</title>
        <authorList>
            <person name="Szabo A."/>
            <person name="Korponai K."/>
            <person name="Felfoldi T."/>
        </authorList>
    </citation>
    <scope>NUCLEOTIDE SEQUENCE</scope>
    <source>
        <strain evidence="4">DSM 111904</strain>
    </source>
</reference>
<dbReference type="EMBL" id="JAKZGP010000010">
    <property type="protein sequence ID" value="MCH7408935.1"/>
    <property type="molecule type" value="Genomic_DNA"/>
</dbReference>
<dbReference type="InterPro" id="IPR006860">
    <property type="entry name" value="FecR"/>
</dbReference>
<dbReference type="Pfam" id="PF04773">
    <property type="entry name" value="FecR"/>
    <property type="match status" value="1"/>
</dbReference>
<evidence type="ECO:0000259" key="3">
    <source>
        <dbReference type="Pfam" id="PF16344"/>
    </source>
</evidence>
<feature type="domain" description="Protein FecR C-terminal" evidence="3">
    <location>
        <begin position="257"/>
        <end position="321"/>
    </location>
</feature>
<keyword evidence="1" id="KW-1133">Transmembrane helix</keyword>
<evidence type="ECO:0000313" key="4">
    <source>
        <dbReference type="EMBL" id="MCH7408935.1"/>
    </source>
</evidence>
<evidence type="ECO:0000259" key="2">
    <source>
        <dbReference type="Pfam" id="PF04773"/>
    </source>
</evidence>
<dbReference type="RefSeq" id="WP_241347296.1">
    <property type="nucleotide sequence ID" value="NZ_JAKZGP010000010.1"/>
</dbReference>